<evidence type="ECO:0000313" key="3">
    <source>
        <dbReference type="Proteomes" id="UP000199400"/>
    </source>
</evidence>
<dbReference type="AlphaFoldDB" id="A0A1I1SZ52"/>
<organism evidence="2 3">
    <name type="scientific">Nannocystis exedens</name>
    <dbReference type="NCBI Taxonomy" id="54"/>
    <lineage>
        <taxon>Bacteria</taxon>
        <taxon>Pseudomonadati</taxon>
        <taxon>Myxococcota</taxon>
        <taxon>Polyangia</taxon>
        <taxon>Nannocystales</taxon>
        <taxon>Nannocystaceae</taxon>
        <taxon>Nannocystis</taxon>
    </lineage>
</organism>
<proteinExistence type="predicted"/>
<dbReference type="RefSeq" id="WP_096334374.1">
    <property type="nucleotide sequence ID" value="NZ_FOMX01000002.1"/>
</dbReference>
<evidence type="ECO:0000313" key="2">
    <source>
        <dbReference type="EMBL" id="SFD51611.1"/>
    </source>
</evidence>
<gene>
    <name evidence="2" type="ORF">SAMN02745121_00376</name>
</gene>
<dbReference type="OrthoDB" id="5495411at2"/>
<dbReference type="Proteomes" id="UP000199400">
    <property type="component" value="Unassembled WGS sequence"/>
</dbReference>
<dbReference type="STRING" id="54.SAMN02745121_00376"/>
<feature type="compositionally biased region" description="Basic and acidic residues" evidence="1">
    <location>
        <begin position="102"/>
        <end position="111"/>
    </location>
</feature>
<feature type="region of interest" description="Disordered" evidence="1">
    <location>
        <begin position="85"/>
        <end position="111"/>
    </location>
</feature>
<protein>
    <submittedName>
        <fullName evidence="2">Uncharacterized protein</fullName>
    </submittedName>
</protein>
<evidence type="ECO:0000256" key="1">
    <source>
        <dbReference type="SAM" id="MobiDB-lite"/>
    </source>
</evidence>
<dbReference type="EMBL" id="FOMX01000002">
    <property type="protein sequence ID" value="SFD51611.1"/>
    <property type="molecule type" value="Genomic_DNA"/>
</dbReference>
<name>A0A1I1SZ52_9BACT</name>
<keyword evidence="3" id="KW-1185">Reference proteome</keyword>
<accession>A0A1I1SZ52</accession>
<sequence>MLLRRQLELLLKPADVLRVETIGGLQDLPSHAIVGRGRIVGLREYDPEREDIAWTSFVRPDAALRAEVERTAARIRAPRRRPLLVGERLTAGSPAPTLRASARGESEERPP</sequence>
<reference evidence="3" key="1">
    <citation type="submission" date="2016-10" db="EMBL/GenBank/DDBJ databases">
        <authorList>
            <person name="Varghese N."/>
            <person name="Submissions S."/>
        </authorList>
    </citation>
    <scope>NUCLEOTIDE SEQUENCE [LARGE SCALE GENOMIC DNA]</scope>
    <source>
        <strain evidence="3">ATCC 25963</strain>
    </source>
</reference>